<evidence type="ECO:0000259" key="1">
    <source>
        <dbReference type="SMART" id="SM00460"/>
    </source>
</evidence>
<sequence length="281" mass="30662">MGRQLRVVHRTGYRYTGLVSASHNEARMTPRATREQFVQATRLDINPVAWTHTFTDYWGTSVTAFEVAEPHQRLDVVAVSTVEVGDRLAVGPGVEWAELAEDSFIDKHIEMLAISEHVDPGAELRRIATEAARDCARPAEAVAAIIGRIRERVAYVPGSTQVNTRAADVWEIQAGVCQDLVHLGLGALRSAGIPARYVSGYVMPSATPVVGEVRVGESHAWLQYWDGAWVGLDPTNDVAPGDFHVEVGVGRDYFDVPPLKGVYSGTESSDLFVEVEITVLG</sequence>
<evidence type="ECO:0000313" key="3">
    <source>
        <dbReference type="Proteomes" id="UP000226079"/>
    </source>
</evidence>
<organism evidence="2 3">
    <name type="scientific">Propionicimonas paludicola</name>
    <dbReference type="NCBI Taxonomy" id="185243"/>
    <lineage>
        <taxon>Bacteria</taxon>
        <taxon>Bacillati</taxon>
        <taxon>Actinomycetota</taxon>
        <taxon>Actinomycetes</taxon>
        <taxon>Propionibacteriales</taxon>
        <taxon>Nocardioidaceae</taxon>
        <taxon>Propionicimonas</taxon>
    </lineage>
</organism>
<proteinExistence type="predicted"/>
<keyword evidence="2" id="KW-0645">Protease</keyword>
<accession>A0A2A9CRC7</accession>
<dbReference type="Gene3D" id="3.10.620.30">
    <property type="match status" value="1"/>
</dbReference>
<comment type="caution">
    <text evidence="2">The sequence shown here is derived from an EMBL/GenBank/DDBJ whole genome shotgun (WGS) entry which is preliminary data.</text>
</comment>
<dbReference type="RefSeq" id="WP_098460462.1">
    <property type="nucleotide sequence ID" value="NZ_PDJC01000001.1"/>
</dbReference>
<feature type="domain" description="Transglutaminase-like" evidence="1">
    <location>
        <begin position="169"/>
        <end position="236"/>
    </location>
</feature>
<keyword evidence="3" id="KW-1185">Reference proteome</keyword>
<dbReference type="SMART" id="SM00460">
    <property type="entry name" value="TGc"/>
    <property type="match status" value="1"/>
</dbReference>
<dbReference type="AlphaFoldDB" id="A0A2A9CRC7"/>
<reference evidence="2 3" key="1">
    <citation type="submission" date="2017-10" db="EMBL/GenBank/DDBJ databases">
        <title>Sequencing the genomes of 1000 actinobacteria strains.</title>
        <authorList>
            <person name="Klenk H.-P."/>
        </authorList>
    </citation>
    <scope>NUCLEOTIDE SEQUENCE [LARGE SCALE GENOMIC DNA]</scope>
    <source>
        <strain evidence="2 3">DSM 15597</strain>
    </source>
</reference>
<dbReference type="Pfam" id="PF01841">
    <property type="entry name" value="Transglut_core"/>
    <property type="match status" value="1"/>
</dbReference>
<keyword evidence="2" id="KW-0378">Hydrolase</keyword>
<dbReference type="PANTHER" id="PTHR33490">
    <property type="entry name" value="BLR5614 PROTEIN-RELATED"/>
    <property type="match status" value="1"/>
</dbReference>
<protein>
    <submittedName>
        <fullName evidence="2">Transglutaminase-like putative cysteine protease</fullName>
    </submittedName>
</protein>
<dbReference type="InterPro" id="IPR038765">
    <property type="entry name" value="Papain-like_cys_pep_sf"/>
</dbReference>
<name>A0A2A9CRC7_9ACTN</name>
<dbReference type="InterPro" id="IPR013589">
    <property type="entry name" value="Bac_transglu_N"/>
</dbReference>
<evidence type="ECO:0000313" key="2">
    <source>
        <dbReference type="EMBL" id="PFG16984.1"/>
    </source>
</evidence>
<dbReference type="GO" id="GO:0008233">
    <property type="term" value="F:peptidase activity"/>
    <property type="evidence" value="ECO:0007669"/>
    <property type="project" value="UniProtKB-KW"/>
</dbReference>
<dbReference type="InterPro" id="IPR002931">
    <property type="entry name" value="Transglutaminase-like"/>
</dbReference>
<dbReference type="Proteomes" id="UP000226079">
    <property type="component" value="Unassembled WGS sequence"/>
</dbReference>
<dbReference type="EMBL" id="PDJC01000001">
    <property type="protein sequence ID" value="PFG16984.1"/>
    <property type="molecule type" value="Genomic_DNA"/>
</dbReference>
<dbReference type="OrthoDB" id="9804023at2"/>
<dbReference type="SUPFAM" id="SSF54001">
    <property type="entry name" value="Cysteine proteinases"/>
    <property type="match status" value="1"/>
</dbReference>
<dbReference type="PANTHER" id="PTHR33490:SF6">
    <property type="entry name" value="SLL1049 PROTEIN"/>
    <property type="match status" value="1"/>
</dbReference>
<dbReference type="Pfam" id="PF08379">
    <property type="entry name" value="Bact_transglu_N"/>
    <property type="match status" value="1"/>
</dbReference>
<dbReference type="GO" id="GO:0006508">
    <property type="term" value="P:proteolysis"/>
    <property type="evidence" value="ECO:0007669"/>
    <property type="project" value="UniProtKB-KW"/>
</dbReference>
<gene>
    <name evidence="2" type="ORF">ATK74_1540</name>
</gene>